<organism evidence="3 4">
    <name type="scientific">Streptomyces kronopolitis</name>
    <dbReference type="NCBI Taxonomy" id="1612435"/>
    <lineage>
        <taxon>Bacteria</taxon>
        <taxon>Bacillati</taxon>
        <taxon>Actinomycetota</taxon>
        <taxon>Actinomycetes</taxon>
        <taxon>Kitasatosporales</taxon>
        <taxon>Streptomycetaceae</taxon>
        <taxon>Streptomyces</taxon>
    </lineage>
</organism>
<dbReference type="PROSITE" id="PS51257">
    <property type="entry name" value="PROKAR_LIPOPROTEIN"/>
    <property type="match status" value="1"/>
</dbReference>
<feature type="region of interest" description="Disordered" evidence="1">
    <location>
        <begin position="27"/>
        <end position="66"/>
    </location>
</feature>
<gene>
    <name evidence="3" type="ORF">GCM10012285_37090</name>
</gene>
<keyword evidence="2" id="KW-0732">Signal</keyword>
<keyword evidence="4" id="KW-1185">Reference proteome</keyword>
<evidence type="ECO:0000313" key="4">
    <source>
        <dbReference type="Proteomes" id="UP000600080"/>
    </source>
</evidence>
<dbReference type="Proteomes" id="UP000600080">
    <property type="component" value="Unassembled WGS sequence"/>
</dbReference>
<evidence type="ECO:0000256" key="1">
    <source>
        <dbReference type="SAM" id="MobiDB-lite"/>
    </source>
</evidence>
<dbReference type="EMBL" id="BMND01000015">
    <property type="protein sequence ID" value="GGN49221.1"/>
    <property type="molecule type" value="Genomic_DNA"/>
</dbReference>
<feature type="compositionally biased region" description="Pro residues" evidence="1">
    <location>
        <begin position="44"/>
        <end position="53"/>
    </location>
</feature>
<proteinExistence type="predicted"/>
<feature type="chain" id="PRO_5046890877" evidence="2">
    <location>
        <begin position="23"/>
        <end position="209"/>
    </location>
</feature>
<comment type="caution">
    <text evidence="3">The sequence shown here is derived from an EMBL/GenBank/DDBJ whole genome shotgun (WGS) entry which is preliminary data.</text>
</comment>
<dbReference type="GeneID" id="301549442"/>
<name>A0ABQ2JN31_9ACTN</name>
<evidence type="ECO:0000256" key="2">
    <source>
        <dbReference type="SAM" id="SignalP"/>
    </source>
</evidence>
<evidence type="ECO:0000313" key="3">
    <source>
        <dbReference type="EMBL" id="GGN49221.1"/>
    </source>
</evidence>
<protein>
    <submittedName>
        <fullName evidence="3">Lipoprotein</fullName>
    </submittedName>
</protein>
<sequence length="209" mass="22082">MRHPFAAAATGLVLLTGTVTGAAACSSMAAAPPPRPITAAVPHGPTPPPPADSNPPGDIPDSQVYVPWSPPGGGFTVKVPEGWARTTHGHETVFTDKFNSVRVARVRTTTAPTVNSVRTHDVAALRAANSHFRLIKVVEVPRKGGTAVLAEYRADSAPNPVTGKRLALDSQRYVFYKTGRGEAVLTLSGPVGSDNVDPWRTVTDSFRWS</sequence>
<dbReference type="RefSeq" id="WP_189099437.1">
    <property type="nucleotide sequence ID" value="NZ_BMND01000015.1"/>
</dbReference>
<keyword evidence="3" id="KW-0449">Lipoprotein</keyword>
<feature type="signal peptide" evidence="2">
    <location>
        <begin position="1"/>
        <end position="22"/>
    </location>
</feature>
<reference evidence="4" key="1">
    <citation type="journal article" date="2019" name="Int. J. Syst. Evol. Microbiol.">
        <title>The Global Catalogue of Microorganisms (GCM) 10K type strain sequencing project: providing services to taxonomists for standard genome sequencing and annotation.</title>
        <authorList>
            <consortium name="The Broad Institute Genomics Platform"/>
            <consortium name="The Broad Institute Genome Sequencing Center for Infectious Disease"/>
            <person name="Wu L."/>
            <person name="Ma J."/>
        </authorList>
    </citation>
    <scope>NUCLEOTIDE SEQUENCE [LARGE SCALE GENOMIC DNA]</scope>
    <source>
        <strain evidence="4">CGMCC 4.7323</strain>
    </source>
</reference>
<accession>A0ABQ2JN31</accession>